<sequence>MSVVCGIYGFQVTRQIDLPGLCIKPRTNDYAQAKGWARDLDVYHLTAVLTADSVTNTYLFNLEAVLSFVERLDVIITSPSDQSDDDPFVQLPDTIHAHRRNNGGGAVIGEDTFFRASRALFIAKAIERLEDQAFCESTRFKTLFFKCVEPFRQRKPFVEVSYFLLFSGLESFARAVLGDSATRNAAVPICKLLQQYGFDVEVDRLGDLHRSISTYTRLRNALFHNSEFVVKVLVGGQQIELRLFDYLFNFSQLVSLVVLKAVDFDDGHINWNSWIDRQPFK</sequence>
<accession>A0ABV7F0H9</accession>
<proteinExistence type="predicted"/>
<dbReference type="Proteomes" id="UP001595530">
    <property type="component" value="Unassembled WGS sequence"/>
</dbReference>
<dbReference type="EMBL" id="JBHRTP010000032">
    <property type="protein sequence ID" value="MFC3108534.1"/>
    <property type="molecule type" value="Genomic_DNA"/>
</dbReference>
<evidence type="ECO:0000313" key="1">
    <source>
        <dbReference type="EMBL" id="MFC3108534.1"/>
    </source>
</evidence>
<name>A0ABV7F0H9_9BURK</name>
<dbReference type="RefSeq" id="WP_390322186.1">
    <property type="nucleotide sequence ID" value="NZ_JBHRTP010000032.1"/>
</dbReference>
<keyword evidence="2" id="KW-1185">Reference proteome</keyword>
<organism evidence="1 2">
    <name type="scientific">Undibacterium arcticum</name>
    <dbReference type="NCBI Taxonomy" id="1762892"/>
    <lineage>
        <taxon>Bacteria</taxon>
        <taxon>Pseudomonadati</taxon>
        <taxon>Pseudomonadota</taxon>
        <taxon>Betaproteobacteria</taxon>
        <taxon>Burkholderiales</taxon>
        <taxon>Oxalobacteraceae</taxon>
        <taxon>Undibacterium</taxon>
    </lineage>
</organism>
<evidence type="ECO:0008006" key="3">
    <source>
        <dbReference type="Google" id="ProtNLM"/>
    </source>
</evidence>
<comment type="caution">
    <text evidence="1">The sequence shown here is derived from an EMBL/GenBank/DDBJ whole genome shotgun (WGS) entry which is preliminary data.</text>
</comment>
<evidence type="ECO:0000313" key="2">
    <source>
        <dbReference type="Proteomes" id="UP001595530"/>
    </source>
</evidence>
<gene>
    <name evidence="1" type="ORF">ACFOFO_11260</name>
</gene>
<protein>
    <recommendedName>
        <fullName evidence="3">Apea-like HEPN domain-containing protein</fullName>
    </recommendedName>
</protein>
<reference evidence="2" key="1">
    <citation type="journal article" date="2019" name="Int. J. Syst. Evol. Microbiol.">
        <title>The Global Catalogue of Microorganisms (GCM) 10K type strain sequencing project: providing services to taxonomists for standard genome sequencing and annotation.</title>
        <authorList>
            <consortium name="The Broad Institute Genomics Platform"/>
            <consortium name="The Broad Institute Genome Sequencing Center for Infectious Disease"/>
            <person name="Wu L."/>
            <person name="Ma J."/>
        </authorList>
    </citation>
    <scope>NUCLEOTIDE SEQUENCE [LARGE SCALE GENOMIC DNA]</scope>
    <source>
        <strain evidence="2">KCTC 42986</strain>
    </source>
</reference>